<name>U6KPK5_EIMTE</name>
<dbReference type="VEuPathDB" id="ToxoDB:ETH2_1310900"/>
<reference evidence="3" key="1">
    <citation type="submission" date="2013-10" db="EMBL/GenBank/DDBJ databases">
        <title>Genomic analysis of the causative agents of coccidiosis in chickens.</title>
        <authorList>
            <person name="Reid A.J."/>
            <person name="Blake D."/>
            <person name="Billington K."/>
            <person name="Browne H."/>
            <person name="Dunn M."/>
            <person name="Hung S."/>
            <person name="Kawahara F."/>
            <person name="Miranda-Saavedra D."/>
            <person name="Mourier T."/>
            <person name="Nagra H."/>
            <person name="Otto T.D."/>
            <person name="Rawlings N."/>
            <person name="Sanchez A."/>
            <person name="Sanders M."/>
            <person name="Subramaniam C."/>
            <person name="Tay Y."/>
            <person name="Dear P."/>
            <person name="Doerig C."/>
            <person name="Gruber A."/>
            <person name="Parkinson J."/>
            <person name="Shirley M."/>
            <person name="Wan K.L."/>
            <person name="Berriman M."/>
            <person name="Tomley F."/>
            <person name="Pain A."/>
        </authorList>
    </citation>
    <scope>NUCLEOTIDE SEQUENCE [LARGE SCALE GENOMIC DNA]</scope>
    <source>
        <strain evidence="3">Houghton</strain>
    </source>
</reference>
<feature type="transmembrane region" description="Helical" evidence="2">
    <location>
        <begin position="102"/>
        <end position="124"/>
    </location>
</feature>
<feature type="transmembrane region" description="Helical" evidence="2">
    <location>
        <begin position="157"/>
        <end position="181"/>
    </location>
</feature>
<protein>
    <recommendedName>
        <fullName evidence="5">Transmembrane protein</fullName>
    </recommendedName>
</protein>
<feature type="region of interest" description="Disordered" evidence="1">
    <location>
        <begin position="1"/>
        <end position="23"/>
    </location>
</feature>
<keyword evidence="2" id="KW-1133">Transmembrane helix</keyword>
<dbReference type="AlphaFoldDB" id="U6KPK5"/>
<proteinExistence type="predicted"/>
<dbReference type="OMA" id="FDWHRKI"/>
<evidence type="ECO:0000256" key="2">
    <source>
        <dbReference type="SAM" id="Phobius"/>
    </source>
</evidence>
<feature type="compositionally biased region" description="Polar residues" evidence="1">
    <location>
        <begin position="11"/>
        <end position="23"/>
    </location>
</feature>
<reference evidence="3" key="2">
    <citation type="submission" date="2013-10" db="EMBL/GenBank/DDBJ databases">
        <authorList>
            <person name="Aslett M."/>
        </authorList>
    </citation>
    <scope>NUCLEOTIDE SEQUENCE [LARGE SCALE GENOMIC DNA]</scope>
    <source>
        <strain evidence="3">Houghton</strain>
    </source>
</reference>
<sequence>MAYQEAAPHGSTESEATGKETQPLLQRKGRVSTTYRQCCCCSLGTTVTIWAVFLLAISTYVLFDRNVSGAAFTAGGVVGIITASLLLSAIGKRNAFPAFVAVYTQISLNIIWVMQLGLTIYLYWKVQQNAPDKTTYTVATAGWRQHDRSRRFPGASFLIIDLPLSVVLCARIALLGLLLVLSHANLRVLWSFYRVLQAGGTTFEFKTAEEIEEQALQAQLPALPSASPTPRHWDPLAQGASRSSSYINP</sequence>
<organism evidence="3 4">
    <name type="scientific">Eimeria tenella</name>
    <name type="common">Coccidian parasite</name>
    <dbReference type="NCBI Taxonomy" id="5802"/>
    <lineage>
        <taxon>Eukaryota</taxon>
        <taxon>Sar</taxon>
        <taxon>Alveolata</taxon>
        <taxon>Apicomplexa</taxon>
        <taxon>Conoidasida</taxon>
        <taxon>Coccidia</taxon>
        <taxon>Eucoccidiorida</taxon>
        <taxon>Eimeriorina</taxon>
        <taxon>Eimeriidae</taxon>
        <taxon>Eimeria</taxon>
    </lineage>
</organism>
<gene>
    <name evidence="3" type="ORF">ETH_00009575</name>
</gene>
<dbReference type="VEuPathDB" id="ToxoDB:ETH_00009575"/>
<dbReference type="RefSeq" id="XP_013229070.1">
    <property type="nucleotide sequence ID" value="XM_013373616.1"/>
</dbReference>
<evidence type="ECO:0008006" key="5">
    <source>
        <dbReference type="Google" id="ProtNLM"/>
    </source>
</evidence>
<dbReference type="Proteomes" id="UP000030747">
    <property type="component" value="Unassembled WGS sequence"/>
</dbReference>
<keyword evidence="2" id="KW-0812">Transmembrane</keyword>
<accession>U6KPK5</accession>
<dbReference type="EMBL" id="HG673821">
    <property type="protein sequence ID" value="CDJ38232.1"/>
    <property type="molecule type" value="Genomic_DNA"/>
</dbReference>
<feature type="compositionally biased region" description="Polar residues" evidence="1">
    <location>
        <begin position="240"/>
        <end position="249"/>
    </location>
</feature>
<keyword evidence="2" id="KW-0472">Membrane</keyword>
<evidence type="ECO:0000256" key="1">
    <source>
        <dbReference type="SAM" id="MobiDB-lite"/>
    </source>
</evidence>
<evidence type="ECO:0000313" key="4">
    <source>
        <dbReference type="Proteomes" id="UP000030747"/>
    </source>
</evidence>
<feature type="transmembrane region" description="Helical" evidence="2">
    <location>
        <begin position="69"/>
        <end position="90"/>
    </location>
</feature>
<keyword evidence="4" id="KW-1185">Reference proteome</keyword>
<evidence type="ECO:0000313" key="3">
    <source>
        <dbReference type="EMBL" id="CDJ38232.1"/>
    </source>
</evidence>
<feature type="region of interest" description="Disordered" evidence="1">
    <location>
        <begin position="223"/>
        <end position="249"/>
    </location>
</feature>
<dbReference type="GeneID" id="25251111"/>
<dbReference type="OrthoDB" id="331145at2759"/>
<feature type="transmembrane region" description="Helical" evidence="2">
    <location>
        <begin position="38"/>
        <end position="63"/>
    </location>
</feature>